<protein>
    <submittedName>
        <fullName evidence="2">Uncharacterized protein</fullName>
    </submittedName>
</protein>
<sequence length="339" mass="37860">MKRKMGVRGTAGSTPAQKTSQQRRDSTVFNATPSVGSRPPSVLSDAGSDRGSSTGKLPALTRLSNKPPVTRGSMGPPPARPSVSGTPTPASSLSRSMSAKPALSSTPVAAQHRRVVSATLDQSMTRKRQSMTPGEKENVRDWSQPEPSTRLLYTMPRSERRTARLPPPPLVVGYAICVQYFYDVITPLPDYRKRFEGPGRLGPSLGPDYWHHCMYYVEQWKGISRPTRLFETPEPGVDAEKFEQTSHIFIPVRTVLYKDRHRQCKESPFDQAHLADMVRRIDSLGGVLDPSRVKWRQFKPRSRANPKGYDYSMYASCGLFPPVRRVQYPLSSIEDSEVV</sequence>
<proteinExistence type="predicted"/>
<keyword evidence="3" id="KW-1185">Reference proteome</keyword>
<dbReference type="Proteomes" id="UP001295794">
    <property type="component" value="Unassembled WGS sequence"/>
</dbReference>
<name>A0AAD2K0B6_9AGAR</name>
<evidence type="ECO:0000256" key="1">
    <source>
        <dbReference type="SAM" id="MobiDB-lite"/>
    </source>
</evidence>
<feature type="region of interest" description="Disordered" evidence="1">
    <location>
        <begin position="1"/>
        <end position="144"/>
    </location>
</feature>
<accession>A0AAD2K0B6</accession>
<reference evidence="2" key="1">
    <citation type="submission" date="2023-11" db="EMBL/GenBank/DDBJ databases">
        <authorList>
            <person name="De Vega J J."/>
            <person name="De Vega J J."/>
        </authorList>
    </citation>
    <scope>NUCLEOTIDE SEQUENCE</scope>
</reference>
<feature type="compositionally biased region" description="Polar residues" evidence="1">
    <location>
        <begin position="11"/>
        <end position="20"/>
    </location>
</feature>
<dbReference type="EMBL" id="CAVNYO010000179">
    <property type="protein sequence ID" value="CAK5271902.1"/>
    <property type="molecule type" value="Genomic_DNA"/>
</dbReference>
<dbReference type="AlphaFoldDB" id="A0AAD2K0B6"/>
<gene>
    <name evidence="2" type="ORF">MYCIT1_LOCUS17307</name>
</gene>
<evidence type="ECO:0000313" key="2">
    <source>
        <dbReference type="EMBL" id="CAK5271902.1"/>
    </source>
</evidence>
<feature type="compositionally biased region" description="Polar residues" evidence="1">
    <location>
        <begin position="83"/>
        <end position="108"/>
    </location>
</feature>
<evidence type="ECO:0000313" key="3">
    <source>
        <dbReference type="Proteomes" id="UP001295794"/>
    </source>
</evidence>
<comment type="caution">
    <text evidence="2">The sequence shown here is derived from an EMBL/GenBank/DDBJ whole genome shotgun (WGS) entry which is preliminary data.</text>
</comment>
<organism evidence="2 3">
    <name type="scientific">Mycena citricolor</name>
    <dbReference type="NCBI Taxonomy" id="2018698"/>
    <lineage>
        <taxon>Eukaryota</taxon>
        <taxon>Fungi</taxon>
        <taxon>Dikarya</taxon>
        <taxon>Basidiomycota</taxon>
        <taxon>Agaricomycotina</taxon>
        <taxon>Agaricomycetes</taxon>
        <taxon>Agaricomycetidae</taxon>
        <taxon>Agaricales</taxon>
        <taxon>Marasmiineae</taxon>
        <taxon>Mycenaceae</taxon>
        <taxon>Mycena</taxon>
    </lineage>
</organism>